<keyword evidence="2" id="KW-1185">Reference proteome</keyword>
<accession>A0A6I2L6C0</accession>
<dbReference type="AlphaFoldDB" id="A0A6I2L6C0"/>
<reference evidence="1 2" key="1">
    <citation type="submission" date="2019-11" db="EMBL/GenBank/DDBJ databases">
        <title>Novel species isolated from a subtropical stream in China.</title>
        <authorList>
            <person name="Lu H."/>
        </authorList>
    </citation>
    <scope>NUCLEOTIDE SEQUENCE [LARGE SCALE GENOMIC DNA]</scope>
    <source>
        <strain evidence="1 2">FT80W</strain>
    </source>
</reference>
<protein>
    <submittedName>
        <fullName evidence="1">Uncharacterized protein</fullName>
    </submittedName>
</protein>
<sequence length="138" mass="15198">MDHPVPMVEHWIATTKAAPCLWLEYGEFDASEAGAPSTALPEAASSPPLVSGDDGIATSRGYQWKQVFLPNGTELRVVHGGRSTYAKVEDEQIISDGTPTTPSRLANVRGCGTRNAWRTIWLRFPGTSRWQQADQCRR</sequence>
<comment type="caution">
    <text evidence="1">The sequence shown here is derived from an EMBL/GenBank/DDBJ whole genome shotgun (WGS) entry which is preliminary data.</text>
</comment>
<dbReference type="Proteomes" id="UP000433309">
    <property type="component" value="Unassembled WGS sequence"/>
</dbReference>
<dbReference type="RefSeq" id="WP_154379391.1">
    <property type="nucleotide sequence ID" value="NZ_WKJK01000010.1"/>
</dbReference>
<evidence type="ECO:0000313" key="1">
    <source>
        <dbReference type="EMBL" id="MRW92216.1"/>
    </source>
</evidence>
<evidence type="ECO:0000313" key="2">
    <source>
        <dbReference type="Proteomes" id="UP000433309"/>
    </source>
</evidence>
<proteinExistence type="predicted"/>
<dbReference type="EMBL" id="WKJK01000010">
    <property type="protein sequence ID" value="MRW92216.1"/>
    <property type="molecule type" value="Genomic_DNA"/>
</dbReference>
<name>A0A6I2L6C0_9BURK</name>
<gene>
    <name evidence="1" type="ORF">GJ699_19665</name>
</gene>
<organism evidence="1 2">
    <name type="scientific">Duganella guangzhouensis</name>
    <dbReference type="NCBI Taxonomy" id="2666084"/>
    <lineage>
        <taxon>Bacteria</taxon>
        <taxon>Pseudomonadati</taxon>
        <taxon>Pseudomonadota</taxon>
        <taxon>Betaproteobacteria</taxon>
        <taxon>Burkholderiales</taxon>
        <taxon>Oxalobacteraceae</taxon>
        <taxon>Telluria group</taxon>
        <taxon>Duganella</taxon>
    </lineage>
</organism>